<dbReference type="PROSITE" id="PS51094">
    <property type="entry name" value="PTS_EIIA_TYPE_2"/>
    <property type="match status" value="1"/>
</dbReference>
<protein>
    <submittedName>
        <fullName evidence="2">PTS system, galactitol-specific IIA component</fullName>
    </submittedName>
</protein>
<dbReference type="InterPro" id="IPR051541">
    <property type="entry name" value="PTS_SugarTrans_NitroReg"/>
</dbReference>
<accession>A0A1I1SBI5</accession>
<dbReference type="AlphaFoldDB" id="A0A1I1SBI5"/>
<dbReference type="OrthoDB" id="370976at2"/>
<dbReference type="Gene3D" id="3.40.930.10">
    <property type="entry name" value="Mannitol-specific EII, Chain A"/>
    <property type="match status" value="1"/>
</dbReference>
<feature type="domain" description="PTS EIIA type-2" evidence="1">
    <location>
        <begin position="1"/>
        <end position="148"/>
    </location>
</feature>
<dbReference type="PANTHER" id="PTHR47738:SF3">
    <property type="entry name" value="PHOSPHOTRANSFERASE SYSTEM MANNITOL_FRUCTOSE-SPECIFIC IIA DOMAIN CONTAINING PROTEIN"/>
    <property type="match status" value="1"/>
</dbReference>
<proteinExistence type="predicted"/>
<dbReference type="PANTHER" id="PTHR47738">
    <property type="entry name" value="PTS SYSTEM FRUCTOSE-LIKE EIIA COMPONENT-RELATED"/>
    <property type="match status" value="1"/>
</dbReference>
<organism evidence="2 3">
    <name type="scientific">Lentibacillus persicus</name>
    <dbReference type="NCBI Taxonomy" id="640948"/>
    <lineage>
        <taxon>Bacteria</taxon>
        <taxon>Bacillati</taxon>
        <taxon>Bacillota</taxon>
        <taxon>Bacilli</taxon>
        <taxon>Bacillales</taxon>
        <taxon>Bacillaceae</taxon>
        <taxon>Lentibacillus</taxon>
    </lineage>
</organism>
<dbReference type="Proteomes" id="UP000199474">
    <property type="component" value="Unassembled WGS sequence"/>
</dbReference>
<dbReference type="InterPro" id="IPR016152">
    <property type="entry name" value="PTrfase/Anion_transptr"/>
</dbReference>
<dbReference type="SUPFAM" id="SSF55804">
    <property type="entry name" value="Phoshotransferase/anion transport protein"/>
    <property type="match status" value="1"/>
</dbReference>
<dbReference type="InterPro" id="IPR002178">
    <property type="entry name" value="PTS_EIIA_type-2_dom"/>
</dbReference>
<dbReference type="STRING" id="640948.SAMN05216238_101341"/>
<name>A0A1I1SBI5_9BACI</name>
<evidence type="ECO:0000259" key="1">
    <source>
        <dbReference type="PROSITE" id="PS51094"/>
    </source>
</evidence>
<reference evidence="3" key="1">
    <citation type="submission" date="2016-10" db="EMBL/GenBank/DDBJ databases">
        <authorList>
            <person name="Varghese N."/>
            <person name="Submissions S."/>
        </authorList>
    </citation>
    <scope>NUCLEOTIDE SEQUENCE [LARGE SCALE GENOMIC DNA]</scope>
    <source>
        <strain evidence="3">DSM 22530</strain>
    </source>
</reference>
<dbReference type="RefSeq" id="WP_090080379.1">
    <property type="nucleotide sequence ID" value="NZ_FOMR01000001.1"/>
</dbReference>
<dbReference type="Pfam" id="PF00359">
    <property type="entry name" value="PTS_EIIA_2"/>
    <property type="match status" value="1"/>
</dbReference>
<keyword evidence="3" id="KW-1185">Reference proteome</keyword>
<gene>
    <name evidence="2" type="ORF">SAMN05216238_101341</name>
</gene>
<sequence>MNNSEIQILKLDVSTDKEALKYMGDFLVFQGVTVKAFPEKVIEREATLPTGLPVQSIGVAVPHTDSTYVKKRQLLISPLKTPVVFRQMGDTEQEVNVSFVFMPAIPDAGEHLTLLRQLFTCFEDNQFTEALINWDGKKSSLKRLIQRNVDG</sequence>
<evidence type="ECO:0000313" key="3">
    <source>
        <dbReference type="Proteomes" id="UP000199474"/>
    </source>
</evidence>
<dbReference type="CDD" id="cd00211">
    <property type="entry name" value="PTS_IIA_fru"/>
    <property type="match status" value="1"/>
</dbReference>
<dbReference type="EMBL" id="FOMR01000001">
    <property type="protein sequence ID" value="SFD43884.1"/>
    <property type="molecule type" value="Genomic_DNA"/>
</dbReference>
<evidence type="ECO:0000313" key="2">
    <source>
        <dbReference type="EMBL" id="SFD43884.1"/>
    </source>
</evidence>